<dbReference type="EC" id="2.5.1.18" evidence="2"/>
<evidence type="ECO:0000259" key="1">
    <source>
        <dbReference type="PROSITE" id="PS50404"/>
    </source>
</evidence>
<evidence type="ECO:0000313" key="2">
    <source>
        <dbReference type="EMBL" id="MBB6541726.1"/>
    </source>
</evidence>
<sequence length="196" mass="23082">MKLYGSTSSPYVRRIRLYLIKLSLEDTAVEFINLDIFNQEDRALLTASNPAQKIPALIDNELCIYDSRVIYRYLAEKYQQPSLTWQQENLLTLIDAANDSMVSMLQLTRSGVDVNQDSLFFNLQRERVEQVMNYLNKSVENGEFTQWNYVAICLFCLLDWLAFRSLYNWEKYSDLKRFYERVNTQLGVNKTDPRLA</sequence>
<dbReference type="GO" id="GO:0006749">
    <property type="term" value="P:glutathione metabolic process"/>
    <property type="evidence" value="ECO:0007669"/>
    <property type="project" value="TreeGrafter"/>
</dbReference>
<dbReference type="InterPro" id="IPR036282">
    <property type="entry name" value="Glutathione-S-Trfase_C_sf"/>
</dbReference>
<keyword evidence="2" id="KW-0808">Transferase</keyword>
<accession>A0A7X0TS35</accession>
<reference evidence="2 3" key="1">
    <citation type="submission" date="2020-08" db="EMBL/GenBank/DDBJ databases">
        <title>Genomic Encyclopedia of Type Strains, Phase IV (KMG-IV): sequencing the most valuable type-strain genomes for metagenomic binning, comparative biology and taxonomic classification.</title>
        <authorList>
            <person name="Goeker M."/>
        </authorList>
    </citation>
    <scope>NUCLEOTIDE SEQUENCE [LARGE SCALE GENOMIC DNA]</scope>
    <source>
        <strain evidence="2 3">DSM 26287</strain>
    </source>
</reference>
<dbReference type="InterPro" id="IPR004045">
    <property type="entry name" value="Glutathione_S-Trfase_N"/>
</dbReference>
<dbReference type="SUPFAM" id="SSF47616">
    <property type="entry name" value="GST C-terminal domain-like"/>
    <property type="match status" value="1"/>
</dbReference>
<dbReference type="RefSeq" id="WP_184421238.1">
    <property type="nucleotide sequence ID" value="NZ_AP027362.1"/>
</dbReference>
<comment type="caution">
    <text evidence="2">The sequence shown here is derived from an EMBL/GenBank/DDBJ whole genome shotgun (WGS) entry which is preliminary data.</text>
</comment>
<evidence type="ECO:0000313" key="3">
    <source>
        <dbReference type="Proteomes" id="UP000537141"/>
    </source>
</evidence>
<dbReference type="AlphaFoldDB" id="A0A7X0TS35"/>
<dbReference type="InterPro" id="IPR036249">
    <property type="entry name" value="Thioredoxin-like_sf"/>
</dbReference>
<dbReference type="PANTHER" id="PTHR43969:SF9">
    <property type="entry name" value="GLUTATHIONE S TRANSFERASE D10, ISOFORM A-RELATED"/>
    <property type="match status" value="1"/>
</dbReference>
<dbReference type="PANTHER" id="PTHR43969">
    <property type="entry name" value="GLUTATHIONE S TRANSFERASE D10, ISOFORM A-RELATED"/>
    <property type="match status" value="1"/>
</dbReference>
<dbReference type="Proteomes" id="UP000537141">
    <property type="component" value="Unassembled WGS sequence"/>
</dbReference>
<dbReference type="Gene3D" id="1.20.1050.10">
    <property type="match status" value="1"/>
</dbReference>
<dbReference type="Gene3D" id="3.40.30.10">
    <property type="entry name" value="Glutaredoxin"/>
    <property type="match status" value="1"/>
</dbReference>
<dbReference type="PROSITE" id="PS50404">
    <property type="entry name" value="GST_NTER"/>
    <property type="match status" value="1"/>
</dbReference>
<proteinExistence type="predicted"/>
<dbReference type="GO" id="GO:0004364">
    <property type="term" value="F:glutathione transferase activity"/>
    <property type="evidence" value="ECO:0007669"/>
    <property type="project" value="UniProtKB-EC"/>
</dbReference>
<protein>
    <submittedName>
        <fullName evidence="2">Glutathione S-transferase</fullName>
        <ecNumber evidence="2">2.5.1.18</ecNumber>
    </submittedName>
</protein>
<dbReference type="Pfam" id="PF13417">
    <property type="entry name" value="GST_N_3"/>
    <property type="match status" value="1"/>
</dbReference>
<keyword evidence="3" id="KW-1185">Reference proteome</keyword>
<dbReference type="SUPFAM" id="SSF52833">
    <property type="entry name" value="Thioredoxin-like"/>
    <property type="match status" value="1"/>
</dbReference>
<gene>
    <name evidence="2" type="ORF">HNQ55_000200</name>
</gene>
<dbReference type="EMBL" id="JACHHU010000001">
    <property type="protein sequence ID" value="MBB6541726.1"/>
    <property type="molecule type" value="Genomic_DNA"/>
</dbReference>
<feature type="domain" description="GST N-terminal" evidence="1">
    <location>
        <begin position="1"/>
        <end position="82"/>
    </location>
</feature>
<name>A0A7X0TS35_9GAMM</name>
<organism evidence="2 3">
    <name type="scientific">Thalassotalea piscium</name>
    <dbReference type="NCBI Taxonomy" id="1230533"/>
    <lineage>
        <taxon>Bacteria</taxon>
        <taxon>Pseudomonadati</taxon>
        <taxon>Pseudomonadota</taxon>
        <taxon>Gammaproteobacteria</taxon>
        <taxon>Alteromonadales</taxon>
        <taxon>Colwelliaceae</taxon>
        <taxon>Thalassotalea</taxon>
    </lineage>
</organism>